<evidence type="ECO:0000256" key="6">
    <source>
        <dbReference type="ARBA" id="ARBA00022989"/>
    </source>
</evidence>
<dbReference type="SMART" id="SM01328">
    <property type="entry name" value="zf-3CxxC"/>
    <property type="match status" value="1"/>
</dbReference>
<reference evidence="11" key="3">
    <citation type="submission" date="2025-09" db="UniProtKB">
        <authorList>
            <consortium name="Ensembl"/>
        </authorList>
    </citation>
    <scope>IDENTIFICATION</scope>
</reference>
<evidence type="ECO:0000256" key="9">
    <source>
        <dbReference type="SAM" id="Phobius"/>
    </source>
</evidence>
<dbReference type="GO" id="GO:0051205">
    <property type="term" value="P:protein insertion into membrane"/>
    <property type="evidence" value="ECO:0007669"/>
    <property type="project" value="TreeGrafter"/>
</dbReference>
<keyword evidence="4" id="KW-0863">Zinc-finger</keyword>
<feature type="compositionally biased region" description="Polar residues" evidence="8">
    <location>
        <begin position="208"/>
        <end position="222"/>
    </location>
</feature>
<feature type="region of interest" description="Disordered" evidence="8">
    <location>
        <begin position="343"/>
        <end position="386"/>
    </location>
</feature>
<keyword evidence="3" id="KW-0479">Metal-binding</keyword>
<dbReference type="GO" id="GO:0006612">
    <property type="term" value="P:protein targeting to membrane"/>
    <property type="evidence" value="ECO:0007669"/>
    <property type="project" value="TreeGrafter"/>
</dbReference>
<keyword evidence="7 9" id="KW-0472">Membrane</keyword>
<keyword evidence="2 9" id="KW-0812">Transmembrane</keyword>
<feature type="transmembrane region" description="Helical" evidence="9">
    <location>
        <begin position="499"/>
        <end position="516"/>
    </location>
</feature>
<name>A0A8C4M925_EQUAS</name>
<evidence type="ECO:0000256" key="3">
    <source>
        <dbReference type="ARBA" id="ARBA00022723"/>
    </source>
</evidence>
<dbReference type="GO" id="GO:0005737">
    <property type="term" value="C:cytoplasm"/>
    <property type="evidence" value="ECO:0007669"/>
    <property type="project" value="TreeGrafter"/>
</dbReference>
<dbReference type="RefSeq" id="XP_070365338.1">
    <property type="nucleotide sequence ID" value="XM_070509237.1"/>
</dbReference>
<dbReference type="GeneID" id="106832547"/>
<evidence type="ECO:0000256" key="7">
    <source>
        <dbReference type="ARBA" id="ARBA00023136"/>
    </source>
</evidence>
<dbReference type="KEGG" id="eai:106832547"/>
<dbReference type="InterPro" id="IPR026096">
    <property type="entry name" value="R-trans_p"/>
</dbReference>
<dbReference type="RefSeq" id="XP_070365337.1">
    <property type="nucleotide sequence ID" value="XM_070509236.1"/>
</dbReference>
<gene>
    <name evidence="11" type="primary">RTP4</name>
</gene>
<dbReference type="GO" id="GO:0016020">
    <property type="term" value="C:membrane"/>
    <property type="evidence" value="ECO:0007669"/>
    <property type="project" value="UniProtKB-SubCell"/>
</dbReference>
<evidence type="ECO:0000256" key="2">
    <source>
        <dbReference type="ARBA" id="ARBA00022692"/>
    </source>
</evidence>
<dbReference type="OMA" id="DKANCEA"/>
<organism evidence="11 12">
    <name type="scientific">Equus asinus</name>
    <name type="common">Donkey</name>
    <name type="synonym">Equus africanus asinus</name>
    <dbReference type="NCBI Taxonomy" id="9793"/>
    <lineage>
        <taxon>Eukaryota</taxon>
        <taxon>Metazoa</taxon>
        <taxon>Chordata</taxon>
        <taxon>Craniata</taxon>
        <taxon>Vertebrata</taxon>
        <taxon>Euteleostomi</taxon>
        <taxon>Mammalia</taxon>
        <taxon>Eutheria</taxon>
        <taxon>Laurasiatheria</taxon>
        <taxon>Perissodactyla</taxon>
        <taxon>Equidae</taxon>
        <taxon>Equus</taxon>
    </lineage>
</organism>
<dbReference type="CTD" id="64108"/>
<reference evidence="11 12" key="1">
    <citation type="journal article" date="2020" name="Nat. Commun.">
        <title>Donkey genomes provide new insights into domestication and selection for coat color.</title>
        <authorList>
            <person name="Wang"/>
            <person name="C."/>
            <person name="Li"/>
            <person name="H."/>
            <person name="Guo"/>
            <person name="Y."/>
            <person name="Huang"/>
            <person name="J."/>
            <person name="Sun"/>
            <person name="Y."/>
            <person name="Min"/>
            <person name="J."/>
            <person name="Wang"/>
            <person name="J."/>
            <person name="Fang"/>
            <person name="X."/>
            <person name="Zhao"/>
            <person name="Z."/>
            <person name="Wang"/>
            <person name="S."/>
            <person name="Zhang"/>
            <person name="Y."/>
            <person name="Liu"/>
            <person name="Q."/>
            <person name="Jiang"/>
            <person name="Q."/>
            <person name="Wang"/>
            <person name="X."/>
            <person name="Guo"/>
            <person name="Y."/>
            <person name="Yang"/>
            <person name="C."/>
            <person name="Wang"/>
            <person name="Y."/>
            <person name="Tian"/>
            <person name="F."/>
            <person name="Zhuang"/>
            <person name="G."/>
            <person name="Fan"/>
            <person name="Y."/>
            <person name="Gao"/>
            <person name="Q."/>
            <person name="Li"/>
            <person name="Y."/>
            <person name="Ju"/>
            <person name="Z."/>
            <person name="Li"/>
            <person name="J."/>
            <person name="Li"/>
            <person name="R."/>
            <person name="Hou"/>
            <person name="M."/>
            <person name="Yang"/>
            <person name="G."/>
            <person name="Liu"/>
            <person name="G."/>
            <person name="Liu"/>
            <person name="W."/>
            <person name="Guo"/>
            <person name="J."/>
            <person name="Pan"/>
            <person name="S."/>
            <person name="Fan"/>
            <person name="G."/>
            <person name="Zhang"/>
            <person name="W."/>
            <person name="Zhang"/>
            <person name="R."/>
            <person name="Yu"/>
            <person name="J."/>
            <person name="Zhang"/>
            <person name="X."/>
            <person name="Yin"/>
            <person name="Q."/>
            <person name="Ji"/>
            <person name="C."/>
            <person name="Jin"/>
            <person name="Y."/>
            <person name="Yue"/>
            <person name="G."/>
            <person name="Liu"/>
            <person name="M."/>
            <person name="Xu"/>
            <person name="J."/>
            <person name="Liu"/>
            <person name="S."/>
            <person name="Jordana"/>
            <person name="J."/>
            <person name="Noce"/>
            <person name="A."/>
            <person name="Amills"/>
            <person name="M."/>
            <person name="Wu"/>
            <person name="D.D."/>
            <person name="Li"/>
            <person name="S."/>
            <person name="Zhou"/>
            <person name="X. and Zhong"/>
            <person name="J."/>
        </authorList>
    </citation>
    <scope>NUCLEOTIDE SEQUENCE [LARGE SCALE GENOMIC DNA]</scope>
</reference>
<dbReference type="AlphaFoldDB" id="A0A8C4M925"/>
<dbReference type="PANTHER" id="PTHR14402">
    <property type="entry name" value="RECEPTOR TRANSPORTING PROTEIN"/>
    <property type="match status" value="1"/>
</dbReference>
<keyword evidence="6 9" id="KW-1133">Transmembrane helix</keyword>
<feature type="compositionally biased region" description="Polar residues" evidence="8">
    <location>
        <begin position="363"/>
        <end position="385"/>
    </location>
</feature>
<feature type="compositionally biased region" description="Polar residues" evidence="8">
    <location>
        <begin position="254"/>
        <end position="271"/>
    </location>
</feature>
<comment type="subcellular location">
    <subcellularLocation>
        <location evidence="1">Membrane</location>
        <topology evidence="1">Single-pass membrane protein</topology>
    </subcellularLocation>
</comment>
<dbReference type="OrthoDB" id="8121437at2759"/>
<dbReference type="Proteomes" id="UP000694387">
    <property type="component" value="Chromosome 5"/>
</dbReference>
<evidence type="ECO:0000256" key="1">
    <source>
        <dbReference type="ARBA" id="ARBA00004167"/>
    </source>
</evidence>
<accession>A0A8C4M925</accession>
<evidence type="ECO:0000256" key="4">
    <source>
        <dbReference type="ARBA" id="ARBA00022771"/>
    </source>
</evidence>
<reference evidence="11" key="2">
    <citation type="submission" date="2025-08" db="UniProtKB">
        <authorList>
            <consortium name="Ensembl"/>
        </authorList>
    </citation>
    <scope>IDENTIFICATION</scope>
</reference>
<dbReference type="PANTHER" id="PTHR14402:SF8">
    <property type="entry name" value="RECEPTOR-TRANSPORTING PROTEIN 4"/>
    <property type="match status" value="1"/>
</dbReference>
<evidence type="ECO:0000313" key="11">
    <source>
        <dbReference type="Ensembl" id="ENSEASP00005020495.1"/>
    </source>
</evidence>
<dbReference type="RefSeq" id="XP_014698851.1">
    <property type="nucleotide sequence ID" value="XM_014843365.3"/>
</dbReference>
<dbReference type="Ensembl" id="ENSEAST00005022254.2">
    <property type="protein sequence ID" value="ENSEASP00005020495.1"/>
    <property type="gene ID" value="ENSEASG00005014111.2"/>
</dbReference>
<dbReference type="InterPro" id="IPR027377">
    <property type="entry name" value="ZAR1/RTP1-5-like_Znf-3CxxC"/>
</dbReference>
<evidence type="ECO:0000256" key="8">
    <source>
        <dbReference type="SAM" id="MobiDB-lite"/>
    </source>
</evidence>
<dbReference type="GO" id="GO:0031849">
    <property type="term" value="F:olfactory receptor binding"/>
    <property type="evidence" value="ECO:0007669"/>
    <property type="project" value="TreeGrafter"/>
</dbReference>
<dbReference type="Pfam" id="PF13695">
    <property type="entry name" value="Zn_ribbon_3CxxC"/>
    <property type="match status" value="1"/>
</dbReference>
<keyword evidence="5" id="KW-0862">Zinc</keyword>
<dbReference type="GO" id="GO:0008270">
    <property type="term" value="F:zinc ion binding"/>
    <property type="evidence" value="ECO:0007669"/>
    <property type="project" value="UniProtKB-KW"/>
</dbReference>
<proteinExistence type="predicted"/>
<dbReference type="GeneTree" id="ENSGT00940000162610"/>
<evidence type="ECO:0000259" key="10">
    <source>
        <dbReference type="SMART" id="SM01328"/>
    </source>
</evidence>
<keyword evidence="12" id="KW-1185">Reference proteome</keyword>
<feature type="region of interest" description="Disordered" evidence="8">
    <location>
        <begin position="191"/>
        <end position="330"/>
    </location>
</feature>
<feature type="domain" description="3CxxC-type" evidence="10">
    <location>
        <begin position="57"/>
        <end position="169"/>
    </location>
</feature>
<dbReference type="GO" id="GO:0001580">
    <property type="term" value="P:detection of chemical stimulus involved in sensory perception of bitter taste"/>
    <property type="evidence" value="ECO:0007669"/>
    <property type="project" value="TreeGrafter"/>
</dbReference>
<protein>
    <submittedName>
        <fullName evidence="11">Receptor transporter protein 4</fullName>
    </submittedName>
</protein>
<evidence type="ECO:0000256" key="5">
    <source>
        <dbReference type="ARBA" id="ARBA00022833"/>
    </source>
</evidence>
<evidence type="ECO:0000313" key="12">
    <source>
        <dbReference type="Proteomes" id="UP000694387"/>
    </source>
</evidence>
<feature type="region of interest" description="Disordered" evidence="8">
    <location>
        <begin position="432"/>
        <end position="462"/>
    </location>
</feature>
<sequence>MDSQPQRERVVFDVRAWEKTFQELIQQVKPQAKWTLKLDGNLQADCVAEGWKQYQQRAFGGFWCSSCQRKWYSAKVQILCHMRLEHQKSPGQVLMRLFGQRCRKCSWSRFEKPEFSEDSTMRILNNLVQRIIERFYTNGLKKAREIPVKPEVTLEGSHDSINCEACSLGICGWGLPICMTQPSEGPLSYMEIGSSSPRIVDMDGPNRARNQSSEAKKTQGNGYSCADKRSGPSHSTARILVPGASPQSKWEIGQQPTPVADQQATQGTGPQPFQVAGSLPQGWTDPQPIQAVLQLPTGRADSQSTLRTEPQAPRRTYSEAVRRAGQQSTQEACSQAIRGAGLQATRKRGLQPTQATIPRATSGLDTQATERASPPSLGSNPQTTRGEIPKATLALDTQATERAGPPPLGSNPQTTQGAIPKAISALETQATERAGPPPLGSNPQPTQGTGPMATRRSGTFSGTQVAWGSQERCLPRRPSDSFSRFFHLMPQNDLIDQNLLFRLGSACVIALFTFLVDKYFK</sequence>